<feature type="region of interest" description="Disordered" evidence="1">
    <location>
        <begin position="155"/>
        <end position="205"/>
    </location>
</feature>
<reference evidence="2" key="1">
    <citation type="journal article" date="2020" name="Cell">
        <title>Large-Scale Comparative Analyses of Tick Genomes Elucidate Their Genetic Diversity and Vector Capacities.</title>
        <authorList>
            <consortium name="Tick Genome and Microbiome Consortium (TIGMIC)"/>
            <person name="Jia N."/>
            <person name="Wang J."/>
            <person name="Shi W."/>
            <person name="Du L."/>
            <person name="Sun Y."/>
            <person name="Zhan W."/>
            <person name="Jiang J.F."/>
            <person name="Wang Q."/>
            <person name="Zhang B."/>
            <person name="Ji P."/>
            <person name="Bell-Sakyi L."/>
            <person name="Cui X.M."/>
            <person name="Yuan T.T."/>
            <person name="Jiang B.G."/>
            <person name="Yang W.F."/>
            <person name="Lam T.T."/>
            <person name="Chang Q.C."/>
            <person name="Ding S.J."/>
            <person name="Wang X.J."/>
            <person name="Zhu J.G."/>
            <person name="Ruan X.D."/>
            <person name="Zhao L."/>
            <person name="Wei J.T."/>
            <person name="Ye R.Z."/>
            <person name="Que T.C."/>
            <person name="Du C.H."/>
            <person name="Zhou Y.H."/>
            <person name="Cheng J.X."/>
            <person name="Dai P.F."/>
            <person name="Guo W.B."/>
            <person name="Han X.H."/>
            <person name="Huang E.J."/>
            <person name="Li L.F."/>
            <person name="Wei W."/>
            <person name="Gao Y.C."/>
            <person name="Liu J.Z."/>
            <person name="Shao H.Z."/>
            <person name="Wang X."/>
            <person name="Wang C.C."/>
            <person name="Yang T.C."/>
            <person name="Huo Q.B."/>
            <person name="Li W."/>
            <person name="Chen H.Y."/>
            <person name="Chen S.E."/>
            <person name="Zhou L.G."/>
            <person name="Ni X.B."/>
            <person name="Tian J.H."/>
            <person name="Sheng Y."/>
            <person name="Liu T."/>
            <person name="Pan Y.S."/>
            <person name="Xia L.Y."/>
            <person name="Li J."/>
            <person name="Zhao F."/>
            <person name="Cao W.C."/>
        </authorList>
    </citation>
    <scope>NUCLEOTIDE SEQUENCE</scope>
    <source>
        <strain evidence="2">Rmic-2018</strain>
    </source>
</reference>
<sequence length="205" mass="23601">MNLERCLKEQGLTWTWEQIRTCWKNLKKRFTAERLLLCKSGGEPSKWKWFDNMSLLLGDRPMVEARDYGVDTAAEDEDIVLICGKCRSLLRLNLAWHVLRELVGYRSHDQRALCRNRTTAAIAFCSVSQDTNTTIKYNWCKLRKNTKTAIAVAERQLRKQPQPTAARGESAGLEERKPVPEDGLSARLDAKRRCDHRSPQLVRAS</sequence>
<gene>
    <name evidence="2" type="ORF">HPB51_029570</name>
</gene>
<dbReference type="EMBL" id="JABSTU010006838">
    <property type="protein sequence ID" value="KAH7932022.1"/>
    <property type="molecule type" value="Genomic_DNA"/>
</dbReference>
<keyword evidence="3" id="KW-1185">Reference proteome</keyword>
<feature type="compositionally biased region" description="Basic and acidic residues" evidence="1">
    <location>
        <begin position="188"/>
        <end position="198"/>
    </location>
</feature>
<evidence type="ECO:0000313" key="3">
    <source>
        <dbReference type="Proteomes" id="UP000821866"/>
    </source>
</evidence>
<reference evidence="2" key="2">
    <citation type="submission" date="2021-09" db="EMBL/GenBank/DDBJ databases">
        <authorList>
            <person name="Jia N."/>
            <person name="Wang J."/>
            <person name="Shi W."/>
            <person name="Du L."/>
            <person name="Sun Y."/>
            <person name="Zhan W."/>
            <person name="Jiang J."/>
            <person name="Wang Q."/>
            <person name="Zhang B."/>
            <person name="Ji P."/>
            <person name="Sakyi L.B."/>
            <person name="Cui X."/>
            <person name="Yuan T."/>
            <person name="Jiang B."/>
            <person name="Yang W."/>
            <person name="Lam T.T.-Y."/>
            <person name="Chang Q."/>
            <person name="Ding S."/>
            <person name="Wang X."/>
            <person name="Zhu J."/>
            <person name="Ruan X."/>
            <person name="Zhao L."/>
            <person name="Wei J."/>
            <person name="Que T."/>
            <person name="Du C."/>
            <person name="Cheng J."/>
            <person name="Dai P."/>
            <person name="Han X."/>
            <person name="Huang E."/>
            <person name="Gao Y."/>
            <person name="Liu J."/>
            <person name="Shao H."/>
            <person name="Ye R."/>
            <person name="Li L."/>
            <person name="Wei W."/>
            <person name="Wang X."/>
            <person name="Wang C."/>
            <person name="Huo Q."/>
            <person name="Li W."/>
            <person name="Guo W."/>
            <person name="Chen H."/>
            <person name="Chen S."/>
            <person name="Zhou L."/>
            <person name="Zhou L."/>
            <person name="Ni X."/>
            <person name="Tian J."/>
            <person name="Zhou Y."/>
            <person name="Sheng Y."/>
            <person name="Liu T."/>
            <person name="Pan Y."/>
            <person name="Xia L."/>
            <person name="Li J."/>
            <person name="Zhao F."/>
            <person name="Cao W."/>
        </authorList>
    </citation>
    <scope>NUCLEOTIDE SEQUENCE</scope>
    <source>
        <strain evidence="2">Rmic-2018</strain>
        <tissue evidence="2">Larvae</tissue>
    </source>
</reference>
<evidence type="ECO:0000256" key="1">
    <source>
        <dbReference type="SAM" id="MobiDB-lite"/>
    </source>
</evidence>
<evidence type="ECO:0000313" key="2">
    <source>
        <dbReference type="EMBL" id="KAH7932022.1"/>
    </source>
</evidence>
<dbReference type="VEuPathDB" id="VectorBase:LOC119164816"/>
<name>A0A9J6CTK6_RHIMP</name>
<organism evidence="2 3">
    <name type="scientific">Rhipicephalus microplus</name>
    <name type="common">Cattle tick</name>
    <name type="synonym">Boophilus microplus</name>
    <dbReference type="NCBI Taxonomy" id="6941"/>
    <lineage>
        <taxon>Eukaryota</taxon>
        <taxon>Metazoa</taxon>
        <taxon>Ecdysozoa</taxon>
        <taxon>Arthropoda</taxon>
        <taxon>Chelicerata</taxon>
        <taxon>Arachnida</taxon>
        <taxon>Acari</taxon>
        <taxon>Parasitiformes</taxon>
        <taxon>Ixodida</taxon>
        <taxon>Ixodoidea</taxon>
        <taxon>Ixodidae</taxon>
        <taxon>Rhipicephalinae</taxon>
        <taxon>Rhipicephalus</taxon>
        <taxon>Boophilus</taxon>
    </lineage>
</organism>
<dbReference type="AlphaFoldDB" id="A0A9J6CTK6"/>
<accession>A0A9J6CTK6</accession>
<comment type="caution">
    <text evidence="2">The sequence shown here is derived from an EMBL/GenBank/DDBJ whole genome shotgun (WGS) entry which is preliminary data.</text>
</comment>
<protein>
    <submittedName>
        <fullName evidence="2">Uncharacterized protein</fullName>
    </submittedName>
</protein>
<dbReference type="Proteomes" id="UP000821866">
    <property type="component" value="Unassembled WGS sequence"/>
</dbReference>
<proteinExistence type="predicted"/>